<dbReference type="HOGENOM" id="CLU_070538_0_0_9"/>
<dbReference type="Gene3D" id="2.60.120.260">
    <property type="entry name" value="Galactose-binding domain-like"/>
    <property type="match status" value="1"/>
</dbReference>
<name>U4TJR4_9LACO</name>
<evidence type="ECO:0000313" key="1">
    <source>
        <dbReference type="EMBL" id="ERL65076.1"/>
    </source>
</evidence>
<dbReference type="InterPro" id="IPR008979">
    <property type="entry name" value="Galactose-bd-like_sf"/>
</dbReference>
<dbReference type="STRING" id="1231336.L248_3014"/>
<reference evidence="2" key="1">
    <citation type="journal article" date="2013" name="Genome Announc.">
        <title>Whole-Genome Sequencing of Lactobacillus shenzhenensis Strain LY-73T.</title>
        <authorList>
            <person name="Lin Z."/>
            <person name="Liu Z."/>
            <person name="Yang R."/>
            <person name="Zou Y."/>
            <person name="Wan D."/>
            <person name="Chen J."/>
            <person name="Guo M."/>
            <person name="Zhao J."/>
            <person name="Fang C."/>
            <person name="Yang R."/>
            <person name="Liu F."/>
        </authorList>
    </citation>
    <scope>NUCLEOTIDE SEQUENCE [LARGE SCALE GENOMIC DNA]</scope>
    <source>
        <strain evidence="2">LY-73</strain>
    </source>
</reference>
<dbReference type="Proteomes" id="UP000030647">
    <property type="component" value="Unassembled WGS sequence"/>
</dbReference>
<evidence type="ECO:0000313" key="2">
    <source>
        <dbReference type="Proteomes" id="UP000030647"/>
    </source>
</evidence>
<dbReference type="SUPFAM" id="SSF49785">
    <property type="entry name" value="Galactose-binding domain-like"/>
    <property type="match status" value="1"/>
</dbReference>
<dbReference type="AlphaFoldDB" id="U4TJR4"/>
<dbReference type="eggNOG" id="ENOG502ZAKM">
    <property type="taxonomic scope" value="Bacteria"/>
</dbReference>
<accession>U4TJR4</accession>
<dbReference type="EMBL" id="KI271589">
    <property type="protein sequence ID" value="ERL65076.1"/>
    <property type="molecule type" value="Genomic_DNA"/>
</dbReference>
<sequence>MLQESKPGTEAYLSYPHQYAAGDQLVVTVSKAPAYVWVQMDAALKPALLYLAAKQWAFTIPFNTEREWPYPDGAFLGRNHYAWARLATAAEISSERNWAENSHDQHAASGAFPHVTANAETRNEPAFYARNAIDGMVANEKHGNYPFQSWGIDNRDDAELALDFGRSVTVDHLALVLRADYPHDSYWTQVTAAFSDGSQETLSLEKTAAPQAFPITPRTVTGLRLIHLIKDQDSSTFPALTELAVWGHNA</sequence>
<gene>
    <name evidence="1" type="ORF">L248_3014</name>
</gene>
<proteinExistence type="predicted"/>
<organism evidence="1 2">
    <name type="scientific">Schleiferilactobacillus shenzhenensis LY-73</name>
    <dbReference type="NCBI Taxonomy" id="1231336"/>
    <lineage>
        <taxon>Bacteria</taxon>
        <taxon>Bacillati</taxon>
        <taxon>Bacillota</taxon>
        <taxon>Bacilli</taxon>
        <taxon>Lactobacillales</taxon>
        <taxon>Lactobacillaceae</taxon>
        <taxon>Schleiferilactobacillus</taxon>
    </lineage>
</organism>
<protein>
    <submittedName>
        <fullName evidence="1">Uncharacterized protein</fullName>
    </submittedName>
</protein>
<keyword evidence="2" id="KW-1185">Reference proteome</keyword>